<organism evidence="6 7">
    <name type="scientific">Magnaporthiopsis poae (strain ATCC 64411 / 73-15)</name>
    <name type="common">Kentucky bluegrass fungus</name>
    <name type="synonym">Magnaporthe poae</name>
    <dbReference type="NCBI Taxonomy" id="644358"/>
    <lineage>
        <taxon>Eukaryota</taxon>
        <taxon>Fungi</taxon>
        <taxon>Dikarya</taxon>
        <taxon>Ascomycota</taxon>
        <taxon>Pezizomycotina</taxon>
        <taxon>Sordariomycetes</taxon>
        <taxon>Sordariomycetidae</taxon>
        <taxon>Magnaporthales</taxon>
        <taxon>Magnaporthaceae</taxon>
        <taxon>Magnaporthiopsis</taxon>
    </lineage>
</organism>
<dbReference type="Pfam" id="PF00067">
    <property type="entry name" value="p450"/>
    <property type="match status" value="1"/>
</dbReference>
<dbReference type="Proteomes" id="UP000011715">
    <property type="component" value="Unassembled WGS sequence"/>
</dbReference>
<dbReference type="GO" id="GO:0005506">
    <property type="term" value="F:iron ion binding"/>
    <property type="evidence" value="ECO:0007669"/>
    <property type="project" value="InterPro"/>
</dbReference>
<reference evidence="5" key="1">
    <citation type="submission" date="2010-05" db="EMBL/GenBank/DDBJ databases">
        <title>The Genome Sequence of Magnaporthe poae strain ATCC 64411.</title>
        <authorList>
            <consortium name="The Broad Institute Genome Sequencing Platform"/>
            <consortium name="Broad Institute Genome Sequencing Center for Infectious Disease"/>
            <person name="Ma L.-J."/>
            <person name="Dead R."/>
            <person name="Young S."/>
            <person name="Zeng Q."/>
            <person name="Koehrsen M."/>
            <person name="Alvarado L."/>
            <person name="Berlin A."/>
            <person name="Chapman S.B."/>
            <person name="Chen Z."/>
            <person name="Freedman E."/>
            <person name="Gellesch M."/>
            <person name="Goldberg J."/>
            <person name="Griggs A."/>
            <person name="Gujja S."/>
            <person name="Heilman E.R."/>
            <person name="Heiman D."/>
            <person name="Hepburn T."/>
            <person name="Howarth C."/>
            <person name="Jen D."/>
            <person name="Larson L."/>
            <person name="Mehta T."/>
            <person name="Neiman D."/>
            <person name="Pearson M."/>
            <person name="Roberts A."/>
            <person name="Saif S."/>
            <person name="Shea T."/>
            <person name="Shenoy N."/>
            <person name="Sisk P."/>
            <person name="Stolte C."/>
            <person name="Sykes S."/>
            <person name="Walk T."/>
            <person name="White J."/>
            <person name="Yandava C."/>
            <person name="Haas B."/>
            <person name="Nusbaum C."/>
            <person name="Birren B."/>
        </authorList>
    </citation>
    <scope>NUCLEOTIDE SEQUENCE</scope>
    <source>
        <strain evidence="5">ATCC 64411</strain>
    </source>
</reference>
<dbReference type="PANTHER" id="PTHR24305:SF222">
    <property type="entry name" value="CYTOCHROME P450 MONOOXYGENASE STCS"/>
    <property type="match status" value="1"/>
</dbReference>
<reference evidence="7" key="2">
    <citation type="submission" date="2010-05" db="EMBL/GenBank/DDBJ databases">
        <title>The genome sequence of Magnaporthe poae strain ATCC 64411.</title>
        <authorList>
            <person name="Ma L.-J."/>
            <person name="Dead R."/>
            <person name="Young S."/>
            <person name="Zeng Q."/>
            <person name="Koehrsen M."/>
            <person name="Alvarado L."/>
            <person name="Berlin A."/>
            <person name="Chapman S.B."/>
            <person name="Chen Z."/>
            <person name="Freedman E."/>
            <person name="Gellesch M."/>
            <person name="Goldberg J."/>
            <person name="Griggs A."/>
            <person name="Gujja S."/>
            <person name="Heilman E.R."/>
            <person name="Heiman D."/>
            <person name="Hepburn T."/>
            <person name="Howarth C."/>
            <person name="Jen D."/>
            <person name="Larson L."/>
            <person name="Mehta T."/>
            <person name="Neiman D."/>
            <person name="Pearson M."/>
            <person name="Roberts A."/>
            <person name="Saif S."/>
            <person name="Shea T."/>
            <person name="Shenoy N."/>
            <person name="Sisk P."/>
            <person name="Stolte C."/>
            <person name="Sykes S."/>
            <person name="Walk T."/>
            <person name="White J."/>
            <person name="Yandava C."/>
            <person name="Haas B."/>
            <person name="Nusbaum C."/>
            <person name="Birren B."/>
        </authorList>
    </citation>
    <scope>NUCLEOTIDE SEQUENCE [LARGE SCALE GENOMIC DNA]</scope>
    <source>
        <strain evidence="7">ATCC 64411 / 73-15</strain>
    </source>
</reference>
<evidence type="ECO:0000313" key="5">
    <source>
        <dbReference type="EMBL" id="KLU81045.1"/>
    </source>
</evidence>
<dbReference type="GO" id="GO:0004497">
    <property type="term" value="F:monooxygenase activity"/>
    <property type="evidence" value="ECO:0007669"/>
    <property type="project" value="InterPro"/>
</dbReference>
<reference evidence="6" key="4">
    <citation type="journal article" date="2015" name="G3 (Bethesda)">
        <title>Genome sequences of three phytopathogenic species of the Magnaporthaceae family of fungi.</title>
        <authorList>
            <person name="Okagaki L.H."/>
            <person name="Nunes C.C."/>
            <person name="Sailsbery J."/>
            <person name="Clay B."/>
            <person name="Brown D."/>
            <person name="John T."/>
            <person name="Oh Y."/>
            <person name="Young N."/>
            <person name="Fitzgerald M."/>
            <person name="Haas B.J."/>
            <person name="Zeng Q."/>
            <person name="Young S."/>
            <person name="Adiconis X."/>
            <person name="Fan L."/>
            <person name="Levin J.Z."/>
            <person name="Mitchell T.K."/>
            <person name="Okubara P.A."/>
            <person name="Farman M.L."/>
            <person name="Kohn L.M."/>
            <person name="Birren B."/>
            <person name="Ma L.-J."/>
            <person name="Dean R.A."/>
        </authorList>
    </citation>
    <scope>NUCLEOTIDE SEQUENCE</scope>
    <source>
        <strain evidence="6">ATCC 64411 / 73-15</strain>
    </source>
</reference>
<gene>
    <name evidence="5" type="ORF">MAPG_00140</name>
</gene>
<reference evidence="6" key="5">
    <citation type="submission" date="2015-06" db="UniProtKB">
        <authorList>
            <consortium name="EnsemblFungi"/>
        </authorList>
    </citation>
    <scope>IDENTIFICATION</scope>
    <source>
        <strain evidence="6">ATCC 64411</strain>
    </source>
</reference>
<dbReference type="STRING" id="644358.A0A0C4DK77"/>
<dbReference type="GO" id="GO:0020037">
    <property type="term" value="F:heme binding"/>
    <property type="evidence" value="ECO:0007669"/>
    <property type="project" value="InterPro"/>
</dbReference>
<keyword evidence="7" id="KW-1185">Reference proteome</keyword>
<feature type="compositionally biased region" description="Basic and acidic residues" evidence="4">
    <location>
        <begin position="41"/>
        <end position="60"/>
    </location>
</feature>
<evidence type="ECO:0008006" key="8">
    <source>
        <dbReference type="Google" id="ProtNLM"/>
    </source>
</evidence>
<name>A0A0C4DK77_MAGP6</name>
<evidence type="ECO:0000256" key="4">
    <source>
        <dbReference type="SAM" id="MobiDB-lite"/>
    </source>
</evidence>
<dbReference type="Gene3D" id="1.10.630.10">
    <property type="entry name" value="Cytochrome P450"/>
    <property type="match status" value="1"/>
</dbReference>
<dbReference type="PANTHER" id="PTHR24305">
    <property type="entry name" value="CYTOCHROME P450"/>
    <property type="match status" value="1"/>
</dbReference>
<keyword evidence="1" id="KW-0349">Heme</keyword>
<dbReference type="VEuPathDB" id="FungiDB:MAPG_00140"/>
<dbReference type="SUPFAM" id="SSF48264">
    <property type="entry name" value="Cytochrome P450"/>
    <property type="match status" value="1"/>
</dbReference>
<keyword evidence="2" id="KW-0479">Metal-binding</keyword>
<evidence type="ECO:0000313" key="7">
    <source>
        <dbReference type="Proteomes" id="UP000011715"/>
    </source>
</evidence>
<dbReference type="EnsemblFungi" id="MAPG_00140T0">
    <property type="protein sequence ID" value="MAPG_00140T0"/>
    <property type="gene ID" value="MAPG_00140"/>
</dbReference>
<protein>
    <recommendedName>
        <fullName evidence="8">Cytochrome P450 52A11</fullName>
    </recommendedName>
</protein>
<accession>A0A0C4DK77</accession>
<evidence type="ECO:0000256" key="1">
    <source>
        <dbReference type="ARBA" id="ARBA00022617"/>
    </source>
</evidence>
<evidence type="ECO:0000256" key="2">
    <source>
        <dbReference type="ARBA" id="ARBA00022723"/>
    </source>
</evidence>
<evidence type="ECO:0000256" key="3">
    <source>
        <dbReference type="ARBA" id="ARBA00023004"/>
    </source>
</evidence>
<dbReference type="InterPro" id="IPR036396">
    <property type="entry name" value="Cyt_P450_sf"/>
</dbReference>
<dbReference type="InterPro" id="IPR001128">
    <property type="entry name" value="Cyt_P450"/>
</dbReference>
<keyword evidence="3" id="KW-0408">Iron</keyword>
<feature type="region of interest" description="Disordered" evidence="4">
    <location>
        <begin position="41"/>
        <end position="73"/>
    </location>
</feature>
<sequence length="164" mass="18040">DGSQTPPLDGLIVYICHFLIQRDRAVYGDDADEFVPERWLGDTNTHADDEGVGGGDEKHQHQGNGNAIPASAWRPFERGPRNCIGQELANIEFRVILACTLARYDFEKVGLGEAVKDAAGNPVLNARGYYESKSELFNTMEVTAKPADGTMMRVRLSEKARSQG</sequence>
<dbReference type="EMBL" id="GL876966">
    <property type="protein sequence ID" value="KLU81045.1"/>
    <property type="molecule type" value="Genomic_DNA"/>
</dbReference>
<dbReference type="GO" id="GO:0016705">
    <property type="term" value="F:oxidoreductase activity, acting on paired donors, with incorporation or reduction of molecular oxygen"/>
    <property type="evidence" value="ECO:0007669"/>
    <property type="project" value="InterPro"/>
</dbReference>
<dbReference type="InterPro" id="IPR050121">
    <property type="entry name" value="Cytochrome_P450_monoxygenase"/>
</dbReference>
<dbReference type="OrthoDB" id="10029320at2759"/>
<proteinExistence type="predicted"/>
<dbReference type="EMBL" id="ADBL01000026">
    <property type="status" value="NOT_ANNOTATED_CDS"/>
    <property type="molecule type" value="Genomic_DNA"/>
</dbReference>
<reference evidence="5" key="3">
    <citation type="submission" date="2011-03" db="EMBL/GenBank/DDBJ databases">
        <title>Annotation of Magnaporthe poae ATCC 64411.</title>
        <authorList>
            <person name="Ma L.-J."/>
            <person name="Dead R."/>
            <person name="Young S.K."/>
            <person name="Zeng Q."/>
            <person name="Gargeya S."/>
            <person name="Fitzgerald M."/>
            <person name="Haas B."/>
            <person name="Abouelleil A."/>
            <person name="Alvarado L."/>
            <person name="Arachchi H.M."/>
            <person name="Berlin A."/>
            <person name="Brown A."/>
            <person name="Chapman S.B."/>
            <person name="Chen Z."/>
            <person name="Dunbar C."/>
            <person name="Freedman E."/>
            <person name="Gearin G."/>
            <person name="Gellesch M."/>
            <person name="Goldberg J."/>
            <person name="Griggs A."/>
            <person name="Gujja S."/>
            <person name="Heiman D."/>
            <person name="Howarth C."/>
            <person name="Larson L."/>
            <person name="Lui A."/>
            <person name="MacDonald P.J.P."/>
            <person name="Mehta T."/>
            <person name="Montmayeur A."/>
            <person name="Murphy C."/>
            <person name="Neiman D."/>
            <person name="Pearson M."/>
            <person name="Priest M."/>
            <person name="Roberts A."/>
            <person name="Saif S."/>
            <person name="Shea T."/>
            <person name="Shenoy N."/>
            <person name="Sisk P."/>
            <person name="Stolte C."/>
            <person name="Sykes S."/>
            <person name="Yandava C."/>
            <person name="Wortman J."/>
            <person name="Nusbaum C."/>
            <person name="Birren B."/>
        </authorList>
    </citation>
    <scope>NUCLEOTIDE SEQUENCE</scope>
    <source>
        <strain evidence="5">ATCC 64411</strain>
    </source>
</reference>
<dbReference type="AlphaFoldDB" id="A0A0C4DK77"/>
<dbReference type="eggNOG" id="KOG0157">
    <property type="taxonomic scope" value="Eukaryota"/>
</dbReference>
<evidence type="ECO:0000313" key="6">
    <source>
        <dbReference type="EnsemblFungi" id="MAPG_00140T0"/>
    </source>
</evidence>